<accession>L7VWR4</accession>
<protein>
    <submittedName>
        <fullName evidence="1">Uncharacterized protein</fullName>
    </submittedName>
</protein>
<dbReference type="EMBL" id="JX649874">
    <property type="protein sequence ID" value="AGC71493.1"/>
    <property type="molecule type" value="Genomic_DNA"/>
</dbReference>
<dbReference type="AlphaFoldDB" id="L7VWR4"/>
<evidence type="ECO:0000313" key="1">
    <source>
        <dbReference type="EMBL" id="AGC71493.1"/>
    </source>
</evidence>
<organism evidence="1">
    <name type="scientific">uncultured bacterium A1Q1_fos_1880</name>
    <dbReference type="NCBI Taxonomy" id="1256556"/>
    <lineage>
        <taxon>Bacteria</taxon>
        <taxon>environmental samples</taxon>
    </lineage>
</organism>
<proteinExistence type="predicted"/>
<name>L7VWR4_9BACT</name>
<reference evidence="1" key="1">
    <citation type="submission" date="2012-09" db="EMBL/GenBank/DDBJ databases">
        <title>Metagenomic Characterization of a Microbial Community in Wastewater Detects High Levels of Antibiotic Resistance.</title>
        <authorList>
            <person name="Abrams M."/>
            <person name="Caldwell A."/>
            <person name="Vandaei E."/>
            <person name="Lee W."/>
            <person name="Perrott J."/>
            <person name="Khan S.Y."/>
            <person name="Ta J."/>
            <person name="Romero D."/>
            <person name="Nguyen V."/>
            <person name="Pourmand N."/>
            <person name="Ouverney C.C."/>
        </authorList>
    </citation>
    <scope>NUCLEOTIDE SEQUENCE</scope>
</reference>
<sequence>MGFAVIHAVLIEKIELPQEQLTIIDPAYPPAGRRIWVLEQFEMGWRLACQQTIVIAPPM</sequence>